<gene>
    <name evidence="2" type="ORF">ESZ47_02770</name>
</gene>
<keyword evidence="3" id="KW-1185">Reference proteome</keyword>
<keyword evidence="2" id="KW-0813">Transport</keyword>
<protein>
    <submittedName>
        <fullName evidence="2">Sugar transporter</fullName>
    </submittedName>
</protein>
<organism evidence="2 3">
    <name type="scientific">Leuconostoc litchii</name>
    <dbReference type="NCBI Taxonomy" id="1981069"/>
    <lineage>
        <taxon>Bacteria</taxon>
        <taxon>Bacillati</taxon>
        <taxon>Bacillota</taxon>
        <taxon>Bacilli</taxon>
        <taxon>Lactobacillales</taxon>
        <taxon>Lactobacillaceae</taxon>
        <taxon>Leuconostoc</taxon>
    </lineage>
</organism>
<name>A0A6P2CNW8_9LACO</name>
<comment type="caution">
    <text evidence="2">The sequence shown here is derived from an EMBL/GenBank/DDBJ whole genome shotgun (WGS) entry which is preliminary data.</text>
</comment>
<evidence type="ECO:0000313" key="2">
    <source>
        <dbReference type="EMBL" id="TYC47073.1"/>
    </source>
</evidence>
<dbReference type="AlphaFoldDB" id="A0A6P2CNW8"/>
<feature type="transmembrane region" description="Helical" evidence="1">
    <location>
        <begin position="66"/>
        <end position="85"/>
    </location>
</feature>
<evidence type="ECO:0000256" key="1">
    <source>
        <dbReference type="SAM" id="Phobius"/>
    </source>
</evidence>
<feature type="transmembrane region" description="Helical" evidence="1">
    <location>
        <begin position="42"/>
        <end position="60"/>
    </location>
</feature>
<keyword evidence="1" id="KW-0812">Transmembrane</keyword>
<keyword evidence="1" id="KW-0472">Membrane</keyword>
<keyword evidence="1" id="KW-1133">Transmembrane helix</keyword>
<sequence length="182" mass="21394">MKTATIHKQKQILDDDKQLQSAIENNRKDMSLKSMQYNRFMLIRYVTALFLFVNLYWALIMKNTPIVFLPVGLMVIISLTVIEQIKLFGQHTNQLVYSKMFFRIQLLVNMLLIISTPTSLFTLLFRFINDTKSNRLILSILLFIGLVILIIVNKRITLIASNSDKYYVRLLKYQDVIGEKRR</sequence>
<feature type="transmembrane region" description="Helical" evidence="1">
    <location>
        <begin position="134"/>
        <end position="152"/>
    </location>
</feature>
<proteinExistence type="predicted"/>
<evidence type="ECO:0000313" key="3">
    <source>
        <dbReference type="Proteomes" id="UP000442244"/>
    </source>
</evidence>
<reference evidence="2 3" key="1">
    <citation type="submission" date="2019-01" db="EMBL/GenBank/DDBJ databases">
        <title>Leuconostoc litchii sp. nov., a novel lactic acid bacterium isolated from lychee.</title>
        <authorList>
            <person name="Wang L.-T."/>
        </authorList>
    </citation>
    <scope>NUCLEOTIDE SEQUENCE [LARGE SCALE GENOMIC DNA]</scope>
    <source>
        <strain evidence="2 3">MB7</strain>
    </source>
</reference>
<dbReference type="RefSeq" id="WP_148604526.1">
    <property type="nucleotide sequence ID" value="NZ_BSUV01000001.1"/>
</dbReference>
<feature type="transmembrane region" description="Helical" evidence="1">
    <location>
        <begin position="106"/>
        <end position="128"/>
    </location>
</feature>
<dbReference type="EMBL" id="SDGY01000001">
    <property type="protein sequence ID" value="TYC47073.1"/>
    <property type="molecule type" value="Genomic_DNA"/>
</dbReference>
<dbReference type="OrthoDB" id="3183957at2"/>
<dbReference type="Proteomes" id="UP000442244">
    <property type="component" value="Unassembled WGS sequence"/>
</dbReference>
<accession>A0A6P2CNW8</accession>
<keyword evidence="2" id="KW-0762">Sugar transport</keyword>